<reference evidence="3 4" key="1">
    <citation type="submission" date="2011-10" db="EMBL/GenBank/DDBJ databases">
        <authorList>
            <person name="Genoscope - CEA"/>
        </authorList>
    </citation>
    <scope>NUCLEOTIDE SEQUENCE [LARGE SCALE GENOMIC DNA]</scope>
    <source>
        <strain evidence="3 4">RCC 1105</strain>
    </source>
</reference>
<accession>K8EZ20</accession>
<feature type="coiled-coil region" evidence="1">
    <location>
        <begin position="140"/>
        <end position="188"/>
    </location>
</feature>
<feature type="compositionally biased region" description="Low complexity" evidence="2">
    <location>
        <begin position="116"/>
        <end position="125"/>
    </location>
</feature>
<evidence type="ECO:0000256" key="1">
    <source>
        <dbReference type="SAM" id="Coils"/>
    </source>
</evidence>
<dbReference type="KEGG" id="bpg:Bathy01g03550"/>
<feature type="region of interest" description="Disordered" evidence="2">
    <location>
        <begin position="278"/>
        <end position="300"/>
    </location>
</feature>
<feature type="compositionally biased region" description="Basic and acidic residues" evidence="2">
    <location>
        <begin position="278"/>
        <end position="293"/>
    </location>
</feature>
<feature type="compositionally biased region" description="Acidic residues" evidence="2">
    <location>
        <begin position="60"/>
        <end position="70"/>
    </location>
</feature>
<keyword evidence="4" id="KW-1185">Reference proteome</keyword>
<keyword evidence="1" id="KW-0175">Coiled coil</keyword>
<protein>
    <submittedName>
        <fullName evidence="3">Uncharacterized protein</fullName>
    </submittedName>
</protein>
<evidence type="ECO:0000313" key="4">
    <source>
        <dbReference type="Proteomes" id="UP000198341"/>
    </source>
</evidence>
<gene>
    <name evidence="3" type="ORF">Bathy01g03550</name>
</gene>
<dbReference type="RefSeq" id="XP_007515589.1">
    <property type="nucleotide sequence ID" value="XM_007515527.1"/>
</dbReference>
<organism evidence="3 4">
    <name type="scientific">Bathycoccus prasinos</name>
    <dbReference type="NCBI Taxonomy" id="41875"/>
    <lineage>
        <taxon>Eukaryota</taxon>
        <taxon>Viridiplantae</taxon>
        <taxon>Chlorophyta</taxon>
        <taxon>Mamiellophyceae</taxon>
        <taxon>Mamiellales</taxon>
        <taxon>Bathycoccaceae</taxon>
        <taxon>Bathycoccus</taxon>
    </lineage>
</organism>
<feature type="region of interest" description="Disordered" evidence="2">
    <location>
        <begin position="1"/>
        <end position="26"/>
    </location>
</feature>
<dbReference type="Proteomes" id="UP000198341">
    <property type="component" value="Chromosome 1"/>
</dbReference>
<sequence length="419" mass="47319">MARGGPPRGENADVSMRKNKAETNAWFMKDDDGFEETTLTTFFIPEKKLKKKKTKKTKNEDEDIQEEEETEATRTTTKTRSLARRAAEKQRKALLLHNTREKKKEEEEEEEKTKTKNTYSSTSSTSEKKQLLLRAYALENAQLRESLRKSLARANSLETELEETTETLSRSERALKDALISHRALQNESKESRKRDRDALNSLRKTLEERERISRGERARCGRALRYAMDCLRAHAPLAKDERNQGGSVLGSVVAELARLTEIAVSAGDAGFKEYVEGSGVEDTHHHARRKDDDSDDDDERALFQRQADAAREAKTKITQLEDERKRLLRALEAATNPSKEYITREENLSFFSAKPTTRDEFLFENDFVAPSRAGAATAFASSSSESFALPGADALARDIDALDSELKKLATAFEGGRM</sequence>
<evidence type="ECO:0000256" key="2">
    <source>
        <dbReference type="SAM" id="MobiDB-lite"/>
    </source>
</evidence>
<feature type="coiled-coil region" evidence="1">
    <location>
        <begin position="304"/>
        <end position="331"/>
    </location>
</feature>
<feature type="region of interest" description="Disordered" evidence="2">
    <location>
        <begin position="45"/>
        <end position="127"/>
    </location>
</feature>
<dbReference type="GeneID" id="19018090"/>
<proteinExistence type="predicted"/>
<dbReference type="EMBL" id="FO082278">
    <property type="protein sequence ID" value="CCO14468.1"/>
    <property type="molecule type" value="Genomic_DNA"/>
</dbReference>
<name>K8EZ20_9CHLO</name>
<evidence type="ECO:0000313" key="3">
    <source>
        <dbReference type="EMBL" id="CCO14468.1"/>
    </source>
</evidence>
<dbReference type="AlphaFoldDB" id="K8EZ20"/>